<sequence length="335" mass="39583">MARDISIDILRCIALIGIVVIHCEPESLWLRQIRNFDVPLMVFLSGVSYTLSIKDENTLIDGGYLKYVIKRFKRLILPTWIFLGIYSILFTIVTHKWIDYQFVLRNAFFYTGWYVWIIRVFFVISICAPLIYPLVRKMSLSKICVVATVTLIVYEEISQVTDSYLYYLIILNIPYILFFVLGSVMWRVHYKYVMLLLAVSVFLYTALAVTLFSIEGRVVQTSVYKYPPRLYYTSYAMMCILLLWVVRHRICDVLRFCGLKDFFKYIGSHTIWIYFWHIPILDFATKLNISFAQRFFLVFGMALMITIFQNIIVDKIVQRLNNKDMVNDLKILFKG</sequence>
<dbReference type="RefSeq" id="WP_012056192.1">
    <property type="nucleotide sequence ID" value="NZ_CP069431.1"/>
</dbReference>
<gene>
    <name evidence="9" type="ORF">GKD67_04910</name>
</gene>
<feature type="transmembrane region" description="Helical" evidence="7">
    <location>
        <begin position="164"/>
        <end position="186"/>
    </location>
</feature>
<feature type="transmembrane region" description="Helical" evidence="7">
    <location>
        <begin position="75"/>
        <end position="93"/>
    </location>
</feature>
<comment type="caution">
    <text evidence="9">The sequence shown here is derived from an EMBL/GenBank/DDBJ whole genome shotgun (WGS) entry which is preliminary data.</text>
</comment>
<feature type="domain" description="Acyltransferase 3" evidence="8">
    <location>
        <begin position="5"/>
        <end position="307"/>
    </location>
</feature>
<organism evidence="9 10">
    <name type="scientific">Parabacteroides distasonis</name>
    <dbReference type="NCBI Taxonomy" id="823"/>
    <lineage>
        <taxon>Bacteria</taxon>
        <taxon>Pseudomonadati</taxon>
        <taxon>Bacteroidota</taxon>
        <taxon>Bacteroidia</taxon>
        <taxon>Bacteroidales</taxon>
        <taxon>Tannerellaceae</taxon>
        <taxon>Parabacteroides</taxon>
    </lineage>
</organism>
<feature type="transmembrane region" description="Helical" evidence="7">
    <location>
        <begin position="113"/>
        <end position="132"/>
    </location>
</feature>
<dbReference type="EMBL" id="WKMY01000002">
    <property type="protein sequence ID" value="MRY92585.1"/>
    <property type="molecule type" value="Genomic_DNA"/>
</dbReference>
<evidence type="ECO:0000256" key="4">
    <source>
        <dbReference type="ARBA" id="ARBA00022692"/>
    </source>
</evidence>
<feature type="transmembrane region" description="Helical" evidence="7">
    <location>
        <begin position="291"/>
        <end position="313"/>
    </location>
</feature>
<feature type="transmembrane region" description="Helical" evidence="7">
    <location>
        <begin position="193"/>
        <end position="212"/>
    </location>
</feature>
<evidence type="ECO:0000256" key="1">
    <source>
        <dbReference type="ARBA" id="ARBA00004651"/>
    </source>
</evidence>
<feature type="transmembrane region" description="Helical" evidence="7">
    <location>
        <begin position="139"/>
        <end position="158"/>
    </location>
</feature>
<dbReference type="PANTHER" id="PTHR40074">
    <property type="entry name" value="O-ACETYLTRANSFERASE WECH"/>
    <property type="match status" value="1"/>
</dbReference>
<dbReference type="InterPro" id="IPR002656">
    <property type="entry name" value="Acyl_transf_3_dom"/>
</dbReference>
<keyword evidence="6 7" id="KW-0472">Membrane</keyword>
<name>A0A7K0GSF1_PARDI</name>
<evidence type="ECO:0000256" key="7">
    <source>
        <dbReference type="SAM" id="Phobius"/>
    </source>
</evidence>
<dbReference type="PANTHER" id="PTHR40074:SF2">
    <property type="entry name" value="O-ACETYLTRANSFERASE WECH"/>
    <property type="match status" value="1"/>
</dbReference>
<keyword evidence="4 7" id="KW-0812">Transmembrane</keyword>
<dbReference type="Pfam" id="PF01757">
    <property type="entry name" value="Acyl_transf_3"/>
    <property type="match status" value="1"/>
</dbReference>
<accession>A0A7K0GSF1</accession>
<keyword evidence="3" id="KW-1003">Cell membrane</keyword>
<dbReference type="GO" id="GO:0005886">
    <property type="term" value="C:plasma membrane"/>
    <property type="evidence" value="ECO:0007669"/>
    <property type="project" value="UniProtKB-SubCell"/>
</dbReference>
<comment type="similarity">
    <text evidence="2">Belongs to the acyltransferase 3 family.</text>
</comment>
<evidence type="ECO:0000256" key="5">
    <source>
        <dbReference type="ARBA" id="ARBA00022989"/>
    </source>
</evidence>
<keyword evidence="5 7" id="KW-1133">Transmembrane helix</keyword>
<comment type="subcellular location">
    <subcellularLocation>
        <location evidence="1">Cell membrane</location>
        <topology evidence="1">Multi-pass membrane protein</topology>
    </subcellularLocation>
</comment>
<dbReference type="GO" id="GO:0009246">
    <property type="term" value="P:enterobacterial common antigen biosynthetic process"/>
    <property type="evidence" value="ECO:0007669"/>
    <property type="project" value="TreeGrafter"/>
</dbReference>
<evidence type="ECO:0000256" key="6">
    <source>
        <dbReference type="ARBA" id="ARBA00023136"/>
    </source>
</evidence>
<dbReference type="GO" id="GO:0016413">
    <property type="term" value="F:O-acetyltransferase activity"/>
    <property type="evidence" value="ECO:0007669"/>
    <property type="project" value="TreeGrafter"/>
</dbReference>
<dbReference type="AlphaFoldDB" id="A0A7K0GSF1"/>
<feature type="transmembrane region" description="Helical" evidence="7">
    <location>
        <begin position="262"/>
        <end position="279"/>
    </location>
</feature>
<dbReference type="OMA" id="IWIYLWH"/>
<evidence type="ECO:0000256" key="2">
    <source>
        <dbReference type="ARBA" id="ARBA00007400"/>
    </source>
</evidence>
<protein>
    <submittedName>
        <fullName evidence="9">Acyltransferase family protein</fullName>
    </submittedName>
</protein>
<dbReference type="Proteomes" id="UP000461276">
    <property type="component" value="Unassembled WGS sequence"/>
</dbReference>
<feature type="transmembrane region" description="Helical" evidence="7">
    <location>
        <begin position="232"/>
        <end position="250"/>
    </location>
</feature>
<evidence type="ECO:0000313" key="10">
    <source>
        <dbReference type="Proteomes" id="UP000461276"/>
    </source>
</evidence>
<reference evidence="9 10" key="1">
    <citation type="journal article" date="2019" name="Nat. Med.">
        <title>A library of human gut bacterial isolates paired with longitudinal multiomics data enables mechanistic microbiome research.</title>
        <authorList>
            <person name="Poyet M."/>
            <person name="Groussin M."/>
            <person name="Gibbons S.M."/>
            <person name="Avila-Pacheco J."/>
            <person name="Jiang X."/>
            <person name="Kearney S.M."/>
            <person name="Perrotta A.R."/>
            <person name="Berdy B."/>
            <person name="Zhao S."/>
            <person name="Lieberman T.D."/>
            <person name="Swanson P.K."/>
            <person name="Smith M."/>
            <person name="Roesemann S."/>
            <person name="Alexander J.E."/>
            <person name="Rich S.A."/>
            <person name="Livny J."/>
            <person name="Vlamakis H."/>
            <person name="Clish C."/>
            <person name="Bullock K."/>
            <person name="Deik A."/>
            <person name="Scott J."/>
            <person name="Pierce K.A."/>
            <person name="Xavier R.J."/>
            <person name="Alm E.J."/>
        </authorList>
    </citation>
    <scope>NUCLEOTIDE SEQUENCE [LARGE SCALE GENOMIC DNA]</scope>
    <source>
        <strain evidence="9 10">BIOML-A9</strain>
    </source>
</reference>
<proteinExistence type="inferred from homology"/>
<evidence type="ECO:0000313" key="9">
    <source>
        <dbReference type="EMBL" id="MRY92585.1"/>
    </source>
</evidence>
<evidence type="ECO:0000256" key="3">
    <source>
        <dbReference type="ARBA" id="ARBA00022475"/>
    </source>
</evidence>
<keyword evidence="9" id="KW-0012">Acyltransferase</keyword>
<evidence type="ECO:0000259" key="8">
    <source>
        <dbReference type="Pfam" id="PF01757"/>
    </source>
</evidence>
<keyword evidence="9" id="KW-0808">Transferase</keyword>